<gene>
    <name evidence="2" type="ORF">J1N35_022799</name>
</gene>
<feature type="compositionally biased region" description="Polar residues" evidence="1">
    <location>
        <begin position="106"/>
        <end position="118"/>
    </location>
</feature>
<sequence>MLEEIRVNMMIRIVAKRKKCSSWKYNYGPLIKKKFDDNKKEGHLEQDPDDYLHRYYHKDTYLKTYKYDLHPINESHEWTKSGIEPLLPPIEKTILGRPKKNRRKSGTSTRYRSQKITT</sequence>
<evidence type="ECO:0000313" key="3">
    <source>
        <dbReference type="Proteomes" id="UP000828251"/>
    </source>
</evidence>
<proteinExistence type="predicted"/>
<name>A0A9D3VHB9_9ROSI</name>
<evidence type="ECO:0000256" key="1">
    <source>
        <dbReference type="SAM" id="MobiDB-lite"/>
    </source>
</evidence>
<accession>A0A9D3VHB9</accession>
<dbReference type="OrthoDB" id="985237at2759"/>
<comment type="caution">
    <text evidence="2">The sequence shown here is derived from an EMBL/GenBank/DDBJ whole genome shotgun (WGS) entry which is preliminary data.</text>
</comment>
<feature type="region of interest" description="Disordered" evidence="1">
    <location>
        <begin position="94"/>
        <end position="118"/>
    </location>
</feature>
<reference evidence="2 3" key="1">
    <citation type="journal article" date="2021" name="Plant Biotechnol. J.">
        <title>Multi-omics assisted identification of the key and species-specific regulatory components of drought-tolerant mechanisms in Gossypium stocksii.</title>
        <authorList>
            <person name="Yu D."/>
            <person name="Ke L."/>
            <person name="Zhang D."/>
            <person name="Wu Y."/>
            <person name="Sun Y."/>
            <person name="Mei J."/>
            <person name="Sun J."/>
            <person name="Sun Y."/>
        </authorList>
    </citation>
    <scope>NUCLEOTIDE SEQUENCE [LARGE SCALE GENOMIC DNA]</scope>
    <source>
        <strain evidence="3">cv. E1</strain>
        <tissue evidence="2">Leaf</tissue>
    </source>
</reference>
<dbReference type="EMBL" id="JAIQCV010000007">
    <property type="protein sequence ID" value="KAH1083038.1"/>
    <property type="molecule type" value="Genomic_DNA"/>
</dbReference>
<evidence type="ECO:0000313" key="2">
    <source>
        <dbReference type="EMBL" id="KAH1083038.1"/>
    </source>
</evidence>
<keyword evidence="3" id="KW-1185">Reference proteome</keyword>
<dbReference type="AlphaFoldDB" id="A0A9D3VHB9"/>
<organism evidence="2 3">
    <name type="scientific">Gossypium stocksii</name>
    <dbReference type="NCBI Taxonomy" id="47602"/>
    <lineage>
        <taxon>Eukaryota</taxon>
        <taxon>Viridiplantae</taxon>
        <taxon>Streptophyta</taxon>
        <taxon>Embryophyta</taxon>
        <taxon>Tracheophyta</taxon>
        <taxon>Spermatophyta</taxon>
        <taxon>Magnoliopsida</taxon>
        <taxon>eudicotyledons</taxon>
        <taxon>Gunneridae</taxon>
        <taxon>Pentapetalae</taxon>
        <taxon>rosids</taxon>
        <taxon>malvids</taxon>
        <taxon>Malvales</taxon>
        <taxon>Malvaceae</taxon>
        <taxon>Malvoideae</taxon>
        <taxon>Gossypium</taxon>
    </lineage>
</organism>
<dbReference type="Proteomes" id="UP000828251">
    <property type="component" value="Unassembled WGS sequence"/>
</dbReference>
<protein>
    <submittedName>
        <fullName evidence="2">Uncharacterized protein</fullName>
    </submittedName>
</protein>